<evidence type="ECO:0000256" key="4">
    <source>
        <dbReference type="ARBA" id="ARBA00022723"/>
    </source>
</evidence>
<dbReference type="NCBIfam" id="TIGR00228">
    <property type="entry name" value="ruvC"/>
    <property type="match status" value="1"/>
</dbReference>
<evidence type="ECO:0000256" key="8">
    <source>
        <dbReference type="ARBA" id="ARBA00022842"/>
    </source>
</evidence>
<dbReference type="RefSeq" id="WP_046499004.1">
    <property type="nucleotide sequence ID" value="NZ_CGIH01000038.1"/>
</dbReference>
<dbReference type="GO" id="GO:0003677">
    <property type="term" value="F:DNA binding"/>
    <property type="evidence" value="ECO:0007669"/>
    <property type="project" value="UniProtKB-KW"/>
</dbReference>
<feature type="active site" evidence="13">
    <location>
        <position position="140"/>
    </location>
</feature>
<dbReference type="SUPFAM" id="SSF53098">
    <property type="entry name" value="Ribonuclease H-like"/>
    <property type="match status" value="1"/>
</dbReference>
<dbReference type="OrthoDB" id="9805499at2"/>
<dbReference type="HAMAP" id="MF_00034">
    <property type="entry name" value="RuvC"/>
    <property type="match status" value="1"/>
</dbReference>
<dbReference type="InterPro" id="IPR002176">
    <property type="entry name" value="X-over_junc_endoDNase_RuvC"/>
</dbReference>
<organism evidence="15 16">
    <name type="scientific">Syntrophomonas zehnderi OL-4</name>
    <dbReference type="NCBI Taxonomy" id="690567"/>
    <lineage>
        <taxon>Bacteria</taxon>
        <taxon>Bacillati</taxon>
        <taxon>Bacillota</taxon>
        <taxon>Clostridia</taxon>
        <taxon>Eubacteriales</taxon>
        <taxon>Syntrophomonadaceae</taxon>
        <taxon>Syntrophomonas</taxon>
    </lineage>
</organism>
<reference evidence="15 16" key="1">
    <citation type="submission" date="2015-03" db="EMBL/GenBank/DDBJ databases">
        <authorList>
            <person name="Murphy D."/>
        </authorList>
    </citation>
    <scope>NUCLEOTIDE SEQUENCE [LARGE SCALE GENOMIC DNA]</scope>
    <source>
        <strain evidence="15 16">OL-4</strain>
    </source>
</reference>
<feature type="binding site" evidence="13">
    <location>
        <position position="67"/>
    </location>
    <ligand>
        <name>Mg(2+)</name>
        <dbReference type="ChEBI" id="CHEBI:18420"/>
        <label>2</label>
    </ligand>
</feature>
<evidence type="ECO:0000313" key="16">
    <source>
        <dbReference type="Proteomes" id="UP000045545"/>
    </source>
</evidence>
<feature type="active site" evidence="13">
    <location>
        <position position="67"/>
    </location>
</feature>
<dbReference type="Gene3D" id="3.30.420.10">
    <property type="entry name" value="Ribonuclease H-like superfamily/Ribonuclease H"/>
    <property type="match status" value="1"/>
</dbReference>
<dbReference type="EC" id="3.1.21.10" evidence="13 14"/>
<dbReference type="GO" id="GO:0000287">
    <property type="term" value="F:magnesium ion binding"/>
    <property type="evidence" value="ECO:0007669"/>
    <property type="project" value="UniProtKB-UniRule"/>
</dbReference>
<dbReference type="GO" id="GO:0048476">
    <property type="term" value="C:Holliday junction resolvase complex"/>
    <property type="evidence" value="ECO:0007669"/>
    <property type="project" value="UniProtKB-UniRule"/>
</dbReference>
<keyword evidence="16" id="KW-1185">Reference proteome</keyword>
<comment type="similarity">
    <text evidence="1 13">Belongs to the RuvC family.</text>
</comment>
<accession>A0A0E4GBU8</accession>
<dbReference type="NCBIfam" id="NF000711">
    <property type="entry name" value="PRK00039.2-1"/>
    <property type="match status" value="1"/>
</dbReference>
<evidence type="ECO:0000256" key="13">
    <source>
        <dbReference type="HAMAP-Rule" id="MF_00034"/>
    </source>
</evidence>
<comment type="subunit">
    <text evidence="13">Homodimer which binds Holliday junction (HJ) DNA. The HJ becomes 2-fold symmetrical on binding to RuvC with unstacked arms; it has a different conformation from HJ DNA in complex with RuvA. In the full resolvosome a probable DNA-RuvA(4)-RuvB(12)-RuvC(2) complex forms which resolves the HJ.</text>
</comment>
<dbReference type="PROSITE" id="PS01321">
    <property type="entry name" value="RUVC"/>
    <property type="match status" value="1"/>
</dbReference>
<comment type="function">
    <text evidence="13">The RuvA-RuvB-RuvC complex processes Holliday junction (HJ) DNA during genetic recombination and DNA repair. Endonuclease that resolves HJ intermediates. Cleaves cruciform DNA by making single-stranded nicks across the HJ at symmetrical positions within the homologous arms, yielding a 5'-phosphate and a 3'-hydroxyl group; requires a central core of homology in the junction. The consensus cleavage sequence is 5'-(A/T)TT(C/G)-3'. Cleavage occurs on the 3'-side of the TT dinucleotide at the point of strand exchange. HJ branch migration catalyzed by RuvA-RuvB allows RuvC to scan DNA until it finds its consensus sequence, where it cleaves and resolves the cruciform DNA.</text>
</comment>
<dbReference type="GO" id="GO:0006281">
    <property type="term" value="P:DNA repair"/>
    <property type="evidence" value="ECO:0007669"/>
    <property type="project" value="UniProtKB-UniRule"/>
</dbReference>
<evidence type="ECO:0000256" key="9">
    <source>
        <dbReference type="ARBA" id="ARBA00023125"/>
    </source>
</evidence>
<evidence type="ECO:0000256" key="10">
    <source>
        <dbReference type="ARBA" id="ARBA00023172"/>
    </source>
</evidence>
<feature type="active site" evidence="13">
    <location>
        <position position="7"/>
    </location>
</feature>
<comment type="catalytic activity">
    <reaction evidence="12 13">
        <text>Endonucleolytic cleavage at a junction such as a reciprocal single-stranded crossover between two homologous DNA duplexes (Holliday junction).</text>
        <dbReference type="EC" id="3.1.21.10"/>
    </reaction>
</comment>
<evidence type="ECO:0000256" key="14">
    <source>
        <dbReference type="NCBIfam" id="TIGR00228"/>
    </source>
</evidence>
<dbReference type="CDD" id="cd16962">
    <property type="entry name" value="RuvC"/>
    <property type="match status" value="1"/>
</dbReference>
<dbReference type="PANTHER" id="PTHR30194:SF3">
    <property type="entry name" value="CROSSOVER JUNCTION ENDODEOXYRIBONUCLEASE RUVC"/>
    <property type="match status" value="1"/>
</dbReference>
<dbReference type="InterPro" id="IPR020563">
    <property type="entry name" value="X-over_junc_endoDNase_Mg_BS"/>
</dbReference>
<dbReference type="Proteomes" id="UP000045545">
    <property type="component" value="Unassembled WGS sequence"/>
</dbReference>
<dbReference type="Pfam" id="PF02075">
    <property type="entry name" value="RuvC"/>
    <property type="match status" value="1"/>
</dbReference>
<dbReference type="AlphaFoldDB" id="A0A0E4GBU8"/>
<dbReference type="GO" id="GO:0006310">
    <property type="term" value="P:DNA recombination"/>
    <property type="evidence" value="ECO:0007669"/>
    <property type="project" value="UniProtKB-UniRule"/>
</dbReference>
<evidence type="ECO:0000256" key="2">
    <source>
        <dbReference type="ARBA" id="ARBA00022490"/>
    </source>
</evidence>
<dbReference type="GO" id="GO:0008821">
    <property type="term" value="F:crossover junction DNA endonuclease activity"/>
    <property type="evidence" value="ECO:0007669"/>
    <property type="project" value="UniProtKB-UniRule"/>
</dbReference>
<evidence type="ECO:0000256" key="11">
    <source>
        <dbReference type="ARBA" id="ARBA00023204"/>
    </source>
</evidence>
<protein>
    <recommendedName>
        <fullName evidence="13 14">Crossover junction endodeoxyribonuclease RuvC</fullName>
        <ecNumber evidence="13 14">3.1.21.10</ecNumber>
    </recommendedName>
    <alternativeName>
        <fullName evidence="13">Holliday junction nuclease RuvC</fullName>
    </alternativeName>
    <alternativeName>
        <fullName evidence="13">Holliday junction resolvase RuvC</fullName>
    </alternativeName>
</protein>
<dbReference type="InterPro" id="IPR036397">
    <property type="entry name" value="RNaseH_sf"/>
</dbReference>
<evidence type="ECO:0000256" key="6">
    <source>
        <dbReference type="ARBA" id="ARBA00022763"/>
    </source>
</evidence>
<dbReference type="EMBL" id="CGIH01000038">
    <property type="protein sequence ID" value="CFX94741.1"/>
    <property type="molecule type" value="Genomic_DNA"/>
</dbReference>
<keyword evidence="10 13" id="KW-0233">DNA recombination</keyword>
<keyword evidence="5 13" id="KW-0255">Endonuclease</keyword>
<keyword evidence="6 13" id="KW-0227">DNA damage</keyword>
<comment type="subcellular location">
    <subcellularLocation>
        <location evidence="13">Cytoplasm</location>
    </subcellularLocation>
</comment>
<proteinExistence type="inferred from homology"/>
<evidence type="ECO:0000256" key="1">
    <source>
        <dbReference type="ARBA" id="ARBA00009518"/>
    </source>
</evidence>
<evidence type="ECO:0000256" key="3">
    <source>
        <dbReference type="ARBA" id="ARBA00022722"/>
    </source>
</evidence>
<dbReference type="PANTHER" id="PTHR30194">
    <property type="entry name" value="CROSSOVER JUNCTION ENDODEOXYRIBONUCLEASE RUVC"/>
    <property type="match status" value="1"/>
</dbReference>
<sequence length="167" mass="18513">MLVLGVDPGTATTGYGVVDYIKGKEQLITYGTIRTSADLPMQLRLLKIHQEFNHLLDEYQPEAVAIEELFHHKNAKTVISVAQSRGVLLMATAARGLELAEYTPLQVKQAVSGYGNADKRQVQIMVQKILRMEQVARPDDAADALAIAICHIHSYRMTRLSKGGIKR</sequence>
<evidence type="ECO:0000256" key="7">
    <source>
        <dbReference type="ARBA" id="ARBA00022801"/>
    </source>
</evidence>
<dbReference type="STRING" id="690567.2279"/>
<keyword evidence="7 13" id="KW-0378">Hydrolase</keyword>
<evidence type="ECO:0000256" key="12">
    <source>
        <dbReference type="ARBA" id="ARBA00029354"/>
    </source>
</evidence>
<keyword evidence="2 13" id="KW-0963">Cytoplasm</keyword>
<keyword evidence="9 13" id="KW-0238">DNA-binding</keyword>
<feature type="binding site" evidence="13">
    <location>
        <position position="140"/>
    </location>
    <ligand>
        <name>Mg(2+)</name>
        <dbReference type="ChEBI" id="CHEBI:18420"/>
        <label>1</label>
    </ligand>
</feature>
<evidence type="ECO:0000256" key="5">
    <source>
        <dbReference type="ARBA" id="ARBA00022759"/>
    </source>
</evidence>
<dbReference type="FunFam" id="3.30.420.10:FF:000002">
    <property type="entry name" value="Crossover junction endodeoxyribonuclease RuvC"/>
    <property type="match status" value="1"/>
</dbReference>
<comment type="cofactor">
    <cofactor evidence="13">
        <name>Mg(2+)</name>
        <dbReference type="ChEBI" id="CHEBI:18420"/>
    </cofactor>
    <text evidence="13">Binds 2 Mg(2+) ion per subunit.</text>
</comment>
<name>A0A0E4GBU8_9FIRM</name>
<keyword evidence="4 13" id="KW-0479">Metal-binding</keyword>
<dbReference type="InterPro" id="IPR012337">
    <property type="entry name" value="RNaseH-like_sf"/>
</dbReference>
<gene>
    <name evidence="13" type="primary">ruvC</name>
    <name evidence="15" type="ORF">2279</name>
</gene>
<evidence type="ECO:0000313" key="15">
    <source>
        <dbReference type="EMBL" id="CFX94741.1"/>
    </source>
</evidence>
<keyword evidence="8 13" id="KW-0460">Magnesium</keyword>
<dbReference type="GO" id="GO:0005737">
    <property type="term" value="C:cytoplasm"/>
    <property type="evidence" value="ECO:0007669"/>
    <property type="project" value="UniProtKB-SubCell"/>
</dbReference>
<keyword evidence="11 13" id="KW-0234">DNA repair</keyword>
<dbReference type="PRINTS" id="PR00696">
    <property type="entry name" value="RSOLVASERUVC"/>
</dbReference>
<keyword evidence="3 13" id="KW-0540">Nuclease</keyword>
<feature type="binding site" evidence="13">
    <location>
        <position position="7"/>
    </location>
    <ligand>
        <name>Mg(2+)</name>
        <dbReference type="ChEBI" id="CHEBI:18420"/>
        <label>1</label>
    </ligand>
</feature>